<evidence type="ECO:0000256" key="1">
    <source>
        <dbReference type="ARBA" id="ARBA00022741"/>
    </source>
</evidence>
<evidence type="ECO:0000256" key="3">
    <source>
        <dbReference type="ARBA" id="ARBA00022840"/>
    </source>
</evidence>
<evidence type="ECO:0000259" key="4">
    <source>
        <dbReference type="SMART" id="SM00797"/>
    </source>
</evidence>
<dbReference type="InterPro" id="IPR029000">
    <property type="entry name" value="Cyclophilin-like_dom_sf"/>
</dbReference>
<dbReference type="PANTHER" id="PTHR43309">
    <property type="entry name" value="5-OXOPROLINASE SUBUNIT C"/>
    <property type="match status" value="1"/>
</dbReference>
<dbReference type="SMART" id="SM00797">
    <property type="entry name" value="AHS2"/>
    <property type="match status" value="1"/>
</dbReference>
<reference evidence="6 7" key="1">
    <citation type="submission" date="2016-06" db="EMBL/GenBank/DDBJ databases">
        <authorList>
            <person name="Rodrigo-Torres L."/>
            <person name="Arahal D.R."/>
        </authorList>
    </citation>
    <scope>NUCLEOTIDE SEQUENCE [LARGE SCALE GENOMIC DNA]</scope>
    <source>
        <strain evidence="6 7">CECT 5116</strain>
    </source>
</reference>
<feature type="domain" description="Carboxyltransferase" evidence="4">
    <location>
        <begin position="24"/>
        <end position="303"/>
    </location>
</feature>
<dbReference type="EMBL" id="FLRA01000001">
    <property type="protein sequence ID" value="SBT15964.1"/>
    <property type="molecule type" value="Genomic_DNA"/>
</dbReference>
<evidence type="ECO:0000313" key="8">
    <source>
        <dbReference type="Proteomes" id="UP000092871"/>
    </source>
</evidence>
<accession>A0A1C3JLB9</accession>
<keyword evidence="3" id="KW-0067">ATP-binding</keyword>
<dbReference type="Gene3D" id="2.40.100.10">
    <property type="entry name" value="Cyclophilin-like"/>
    <property type="match status" value="1"/>
</dbReference>
<dbReference type="RefSeq" id="WP_067029999.1">
    <property type="nucleotide sequence ID" value="NZ_FLRA01000001.1"/>
</dbReference>
<keyword evidence="2" id="KW-0378">Hydrolase</keyword>
<dbReference type="Proteomes" id="UP000092840">
    <property type="component" value="Unassembled WGS sequence"/>
</dbReference>
<dbReference type="InterPro" id="IPR052708">
    <property type="entry name" value="PxpC"/>
</dbReference>
<proteinExistence type="predicted"/>
<organism evidence="5 8">
    <name type="scientific">Marinomonas gallaica</name>
    <dbReference type="NCBI Taxonomy" id="1806667"/>
    <lineage>
        <taxon>Bacteria</taxon>
        <taxon>Pseudomonadati</taxon>
        <taxon>Pseudomonadota</taxon>
        <taxon>Gammaproteobacteria</taxon>
        <taxon>Oceanospirillales</taxon>
        <taxon>Oceanospirillaceae</taxon>
        <taxon>Marinomonas</taxon>
    </lineage>
</organism>
<keyword evidence="1" id="KW-0547">Nucleotide-binding</keyword>
<dbReference type="InterPro" id="IPR003778">
    <property type="entry name" value="CT_A_B"/>
</dbReference>
<gene>
    <name evidence="5" type="primary">kipA</name>
    <name evidence="5" type="ORF">MGA5115_00038</name>
    <name evidence="6" type="ORF">MGA5116_01599</name>
</gene>
<evidence type="ECO:0000313" key="6">
    <source>
        <dbReference type="EMBL" id="SBT21012.1"/>
    </source>
</evidence>
<dbReference type="PANTHER" id="PTHR43309:SF4">
    <property type="entry name" value="CARBOXYLTRANSFERASE DOMAIN-CONTAINING PROTEIN"/>
    <property type="match status" value="1"/>
</dbReference>
<name>A0A1C3JLB9_9GAMM</name>
<dbReference type="AlphaFoldDB" id="A0A1C3JLB9"/>
<evidence type="ECO:0000256" key="2">
    <source>
        <dbReference type="ARBA" id="ARBA00022801"/>
    </source>
</evidence>
<dbReference type="SUPFAM" id="SSF50891">
    <property type="entry name" value="Cyclophilin-like"/>
    <property type="match status" value="1"/>
</dbReference>
<evidence type="ECO:0000313" key="7">
    <source>
        <dbReference type="Proteomes" id="UP000092840"/>
    </source>
</evidence>
<evidence type="ECO:0000313" key="5">
    <source>
        <dbReference type="EMBL" id="SBT15964.1"/>
    </source>
</evidence>
<protein>
    <submittedName>
        <fullName evidence="5">KipI antagonist</fullName>
    </submittedName>
</protein>
<dbReference type="Proteomes" id="UP000092871">
    <property type="component" value="Unassembled WGS sequence"/>
</dbReference>
<dbReference type="NCBIfam" id="TIGR00724">
    <property type="entry name" value="urea_amlyse_rel"/>
    <property type="match status" value="1"/>
</dbReference>
<keyword evidence="7" id="KW-1185">Reference proteome</keyword>
<sequence>MAFKVLKPGMLTLLQDLGRHGYQHLGVTSGGPMDEVAFRWGNALLDNPDNSPQLEITFGMLSLEATQPTSIAIVGADLEATINGEAAMPWQTYEIKAGDVIHFQQSKFGLRAYLAVKGGFLAAPVLGSVATVMRESLGGFDGKGSKVQKGDLLPFHATSNHTPRHLPRLAIPNYEQVEIDVVTGYQYARFSGLDRARFFNSDYTLSQNCDRMGYRLEGQAVGQDQPGIISEGIAYGAIQIPSDGNPIVLLKDRQTIGGYPKIGCVTSISGGLLAQKKPGDKIGFRFMTIDQAERERHLQMSRINQWR</sequence>
<dbReference type="Pfam" id="PF02626">
    <property type="entry name" value="CT_A_B"/>
    <property type="match status" value="1"/>
</dbReference>
<dbReference type="GO" id="GO:0016787">
    <property type="term" value="F:hydrolase activity"/>
    <property type="evidence" value="ECO:0007669"/>
    <property type="project" value="UniProtKB-KW"/>
</dbReference>
<dbReference type="GO" id="GO:0005524">
    <property type="term" value="F:ATP binding"/>
    <property type="evidence" value="ECO:0007669"/>
    <property type="project" value="UniProtKB-KW"/>
</dbReference>
<dbReference type="EMBL" id="FLRB01000011">
    <property type="protein sequence ID" value="SBT21012.1"/>
    <property type="molecule type" value="Genomic_DNA"/>
</dbReference>
<dbReference type="OrthoDB" id="9768696at2"/>
<reference evidence="5 8" key="2">
    <citation type="submission" date="2016-06" db="EMBL/GenBank/DDBJ databases">
        <authorList>
            <person name="Kjaerup R.B."/>
            <person name="Dalgaard T.S."/>
            <person name="Juul-Madsen H.R."/>
        </authorList>
    </citation>
    <scope>NUCLEOTIDE SEQUENCE [LARGE SCALE GENOMIC DNA]</scope>
    <source>
        <strain evidence="5 8">CECT 5115</strain>
    </source>
</reference>